<gene>
    <name evidence="3" type="ORF">GCWU000342_00390</name>
</gene>
<reference evidence="3" key="1">
    <citation type="submission" date="2009-04" db="EMBL/GenBank/DDBJ databases">
        <authorList>
            <person name="Weinstock G."/>
            <person name="Sodergren E."/>
            <person name="Clifton S."/>
            <person name="Fulton L."/>
            <person name="Fulton B."/>
            <person name="Courtney L."/>
            <person name="Fronick C."/>
            <person name="Harrison M."/>
            <person name="Strong C."/>
            <person name="Farmer C."/>
            <person name="Delahaunty K."/>
            <person name="Markovic C."/>
            <person name="Hall O."/>
            <person name="Minx P."/>
            <person name="Tomlinson C."/>
            <person name="Mitreva M."/>
            <person name="Nelson J."/>
            <person name="Hou S."/>
            <person name="Wollam A."/>
            <person name="Pepin K.H."/>
            <person name="Johnson M."/>
            <person name="Bhonagiri V."/>
            <person name="Nash W.E."/>
            <person name="Warren W."/>
            <person name="Chinwalla A."/>
            <person name="Mardis E.R."/>
            <person name="Wilson R.K."/>
        </authorList>
    </citation>
    <scope>NUCLEOTIDE SEQUENCE [LARGE SCALE GENOMIC DNA]</scope>
    <source>
        <strain evidence="3">DSM 14600</strain>
    </source>
</reference>
<dbReference type="GO" id="GO:0008641">
    <property type="term" value="F:ubiquitin-like modifier activating enzyme activity"/>
    <property type="evidence" value="ECO:0007669"/>
    <property type="project" value="InterPro"/>
</dbReference>
<proteinExistence type="predicted"/>
<accession>C4G8U3</accession>
<dbReference type="EMBL" id="ACIP02000001">
    <property type="protein sequence ID" value="EEP29040.1"/>
    <property type="molecule type" value="Genomic_DNA"/>
</dbReference>
<dbReference type="PANTHER" id="PTHR10953">
    <property type="entry name" value="UBIQUITIN-ACTIVATING ENZYME E1"/>
    <property type="match status" value="1"/>
</dbReference>
<dbReference type="SUPFAM" id="SSF69572">
    <property type="entry name" value="Activating enzymes of the ubiquitin-like proteins"/>
    <property type="match status" value="1"/>
</dbReference>
<evidence type="ECO:0000313" key="3">
    <source>
        <dbReference type="EMBL" id="EEP29040.1"/>
    </source>
</evidence>
<dbReference type="GO" id="GO:0004792">
    <property type="term" value="F:thiosulfate-cyanide sulfurtransferase activity"/>
    <property type="evidence" value="ECO:0007669"/>
    <property type="project" value="TreeGrafter"/>
</dbReference>
<keyword evidence="4" id="KW-1185">Reference proteome</keyword>
<organism evidence="3 4">
    <name type="scientific">Shuttleworthella satelles DSM 14600</name>
    <dbReference type="NCBI Taxonomy" id="626523"/>
    <lineage>
        <taxon>Bacteria</taxon>
        <taxon>Bacillati</taxon>
        <taxon>Bacillota</taxon>
        <taxon>Clostridia</taxon>
        <taxon>Lachnospirales</taxon>
        <taxon>Lachnospiraceae</taxon>
        <taxon>Shuttleworthella</taxon>
    </lineage>
</organism>
<dbReference type="InterPro" id="IPR045886">
    <property type="entry name" value="ThiF/MoeB/HesA"/>
</dbReference>
<dbReference type="RefSeq" id="WP_006905428.1">
    <property type="nucleotide sequence ID" value="NZ_GG665866.1"/>
</dbReference>
<evidence type="ECO:0000313" key="4">
    <source>
        <dbReference type="Proteomes" id="UP000003494"/>
    </source>
</evidence>
<feature type="transmembrane region" description="Helical" evidence="1">
    <location>
        <begin position="407"/>
        <end position="429"/>
    </location>
</feature>
<dbReference type="InterPro" id="IPR035985">
    <property type="entry name" value="Ubiquitin-activating_enz"/>
</dbReference>
<dbReference type="PANTHER" id="PTHR10953:SF102">
    <property type="entry name" value="ADENYLYLTRANSFERASE AND SULFURTRANSFERASE MOCS3"/>
    <property type="match status" value="1"/>
</dbReference>
<evidence type="ECO:0000259" key="2">
    <source>
        <dbReference type="Pfam" id="PF00899"/>
    </source>
</evidence>
<dbReference type="Proteomes" id="UP000003494">
    <property type="component" value="Unassembled WGS sequence"/>
</dbReference>
<keyword evidence="1" id="KW-0812">Transmembrane</keyword>
<comment type="caution">
    <text evidence="3">The sequence shown here is derived from an EMBL/GenBank/DDBJ whole genome shotgun (WGS) entry which is preliminary data.</text>
</comment>
<dbReference type="GO" id="GO:0005737">
    <property type="term" value="C:cytoplasm"/>
    <property type="evidence" value="ECO:0007669"/>
    <property type="project" value="TreeGrafter"/>
</dbReference>
<dbReference type="STRING" id="626523.GCWU000342_00390"/>
<dbReference type="Gene3D" id="3.40.50.720">
    <property type="entry name" value="NAD(P)-binding Rossmann-like Domain"/>
    <property type="match status" value="1"/>
</dbReference>
<dbReference type="GO" id="GO:0016779">
    <property type="term" value="F:nucleotidyltransferase activity"/>
    <property type="evidence" value="ECO:0007669"/>
    <property type="project" value="TreeGrafter"/>
</dbReference>
<dbReference type="HOGENOM" id="CLU_599510_0_0_9"/>
<feature type="transmembrane region" description="Helical" evidence="1">
    <location>
        <begin position="370"/>
        <end position="387"/>
    </location>
</feature>
<dbReference type="eggNOG" id="COG0476">
    <property type="taxonomic scope" value="Bacteria"/>
</dbReference>
<keyword evidence="1" id="KW-0472">Membrane</keyword>
<feature type="domain" description="THIF-type NAD/FAD binding fold" evidence="2">
    <location>
        <begin position="79"/>
        <end position="304"/>
    </location>
</feature>
<dbReference type="AlphaFoldDB" id="C4G8U3"/>
<dbReference type="Pfam" id="PF00899">
    <property type="entry name" value="ThiF"/>
    <property type="match status" value="1"/>
</dbReference>
<dbReference type="InterPro" id="IPR000594">
    <property type="entry name" value="ThiF_NAD_FAD-bd"/>
</dbReference>
<keyword evidence="1" id="KW-1133">Transmembrane helix</keyword>
<sequence length="446" mass="50638">MKLYLNRYQPIIMNASDEVYFPYVDKTFYPREQIDDLRREEGIDEEELVRSYGKEQIDKWKKVQILLPFPIQACGRYSRESSFEYFLHMDGCRNKLESARVLILGCGGIGSHVAWNMAALGIGHVFLVDSDVVEESNLNRQLLYDTDDIGKSKEEVLGSKLKKINPNTKIYPIHQRVDCKEALEDLLVNTRPDVVVKSFDSPIYISRWLDEACEKLNCPYVCGIMNGTRQLLGPTYLGRGTARFSDFFYIDPDMEKVGGIAPSLSFELMEMAAGLSEEVFKLLTGYGNLNYKNRIIESENISNIKNVITTDLYDAKSARGRGDIFRNLLILVFIYWIGSIFLHTGGAALALTLLYALIASALISEEERSALLCANVFSLFCIGMNYFNQTVARHEPMNHPGDLLVQFTTVITVVSVLLLLFTAVEMLVWNGKKRIIRYMRGRGNGE</sequence>
<name>C4G8U3_9FIRM</name>
<evidence type="ECO:0000256" key="1">
    <source>
        <dbReference type="SAM" id="Phobius"/>
    </source>
</evidence>
<protein>
    <submittedName>
        <fullName evidence="3">ThiF family protein</fullName>
    </submittedName>
</protein>